<dbReference type="Gene3D" id="3.90.1200.10">
    <property type="match status" value="1"/>
</dbReference>
<evidence type="ECO:0000313" key="3">
    <source>
        <dbReference type="EMBL" id="MFC0685014.1"/>
    </source>
</evidence>
<comment type="similarity">
    <text evidence="1">Belongs to the pseudomonas-type ThrB family.</text>
</comment>
<proteinExistence type="inferred from homology"/>
<evidence type="ECO:0000313" key="4">
    <source>
        <dbReference type="Proteomes" id="UP001589858"/>
    </source>
</evidence>
<evidence type="ECO:0000256" key="1">
    <source>
        <dbReference type="ARBA" id="ARBA00038240"/>
    </source>
</evidence>
<dbReference type="Pfam" id="PF01636">
    <property type="entry name" value="APH"/>
    <property type="match status" value="1"/>
</dbReference>
<dbReference type="PANTHER" id="PTHR21064:SF6">
    <property type="entry name" value="AMINOGLYCOSIDE PHOSPHOTRANSFERASE DOMAIN-CONTAINING PROTEIN"/>
    <property type="match status" value="1"/>
</dbReference>
<evidence type="ECO:0000259" key="2">
    <source>
        <dbReference type="Pfam" id="PF01636"/>
    </source>
</evidence>
<dbReference type="InterPro" id="IPR011009">
    <property type="entry name" value="Kinase-like_dom_sf"/>
</dbReference>
<protein>
    <submittedName>
        <fullName evidence="3">Phosphotransferase enzyme family protein</fullName>
    </submittedName>
</protein>
<reference evidence="3 4" key="1">
    <citation type="submission" date="2024-09" db="EMBL/GenBank/DDBJ databases">
        <authorList>
            <person name="Sun Q."/>
            <person name="Mori K."/>
        </authorList>
    </citation>
    <scope>NUCLEOTIDE SEQUENCE [LARGE SCALE GENOMIC DNA]</scope>
    <source>
        <strain evidence="3 4">CICC 11035S</strain>
    </source>
</reference>
<dbReference type="EMBL" id="JBHLTM010000036">
    <property type="protein sequence ID" value="MFC0685014.1"/>
    <property type="molecule type" value="Genomic_DNA"/>
</dbReference>
<dbReference type="InterPro" id="IPR002575">
    <property type="entry name" value="Aminoglycoside_PTrfase"/>
</dbReference>
<comment type="caution">
    <text evidence="3">The sequence shown here is derived from an EMBL/GenBank/DDBJ whole genome shotgun (WGS) entry which is preliminary data.</text>
</comment>
<dbReference type="PANTHER" id="PTHR21064">
    <property type="entry name" value="AMINOGLYCOSIDE PHOSPHOTRANSFERASE DOMAIN-CONTAINING PROTEIN-RELATED"/>
    <property type="match status" value="1"/>
</dbReference>
<dbReference type="InterPro" id="IPR050249">
    <property type="entry name" value="Pseudomonas-type_ThrB"/>
</dbReference>
<feature type="domain" description="Aminoglycoside phosphotransferase" evidence="2">
    <location>
        <begin position="62"/>
        <end position="312"/>
    </location>
</feature>
<keyword evidence="4" id="KW-1185">Reference proteome</keyword>
<dbReference type="SUPFAM" id="SSF56112">
    <property type="entry name" value="Protein kinase-like (PK-like)"/>
    <property type="match status" value="1"/>
</dbReference>
<dbReference type="Proteomes" id="UP001589858">
    <property type="component" value="Unassembled WGS sequence"/>
</dbReference>
<sequence length="385" mass="41851">MSSAAPRPADHPHRVHGMGTAWEAPTWPAITAGEAAAILAAFPDAGVFAGLRWHSPRPFSAAVLAQTDRGEFFLKRHHRRLRTPEALAEEHAFMAHLRGAGLGVPDVMTARDGSGAVTRGEWSYELHRRSEGDDLYRDRQSWTPFLSAAHAREAGAALARLHLAARGFAAAERGAHPLVASFTILPAPDPLLAAEAYIRARPALGAYLADRAWRAELARLFAALGSGLAERLEHQPLLWTHNDWHPSNLLWSRQGTVRTVFDFGLATQTCALHDLATAIERTAIPWLDIAEGRDSPADARCAQALLSGYRSVLPLSQGQLVTLLRLLPLVHIEFALSEVDYFAGILGDPAQAELAWQGYLIDHADWFLSAAGQAFLGALERGNLA</sequence>
<gene>
    <name evidence="3" type="ORF">ACFFF8_10440</name>
</gene>
<organism evidence="3 4">
    <name type="scientific">Novosphingobium clariflavum</name>
    <dbReference type="NCBI Taxonomy" id="2029884"/>
    <lineage>
        <taxon>Bacteria</taxon>
        <taxon>Pseudomonadati</taxon>
        <taxon>Pseudomonadota</taxon>
        <taxon>Alphaproteobacteria</taxon>
        <taxon>Sphingomonadales</taxon>
        <taxon>Sphingomonadaceae</taxon>
        <taxon>Novosphingobium</taxon>
    </lineage>
</organism>
<name>A0ABV6S847_9SPHN</name>
<dbReference type="RefSeq" id="WP_267221415.1">
    <property type="nucleotide sequence ID" value="NZ_JAPCWC010000010.1"/>
</dbReference>
<accession>A0ABV6S847</accession>